<dbReference type="Proteomes" id="UP000190092">
    <property type="component" value="Unassembled WGS sequence"/>
</dbReference>
<dbReference type="Pfam" id="PF20696">
    <property type="entry name" value="UbiD_C"/>
    <property type="match status" value="1"/>
</dbReference>
<keyword evidence="5" id="KW-1185">Reference proteome</keyword>
<dbReference type="InterPro" id="IPR049381">
    <property type="entry name" value="UbiD-like_C"/>
</dbReference>
<dbReference type="Pfam" id="PF20695">
    <property type="entry name" value="UbiD_N"/>
    <property type="match status" value="1"/>
</dbReference>
<accession>A0A1T4STS0</accession>
<feature type="domain" description="3-octaprenyl-4-hydroxybenzoate carboxy-lyase-like C-terminal" evidence="3">
    <location>
        <begin position="304"/>
        <end position="429"/>
    </location>
</feature>
<dbReference type="InterPro" id="IPR048304">
    <property type="entry name" value="UbiD_Rift_dom"/>
</dbReference>
<organism evidence="4 5">
    <name type="scientific">Enhydrobacter aerosaccus</name>
    <dbReference type="NCBI Taxonomy" id="225324"/>
    <lineage>
        <taxon>Bacteria</taxon>
        <taxon>Pseudomonadati</taxon>
        <taxon>Pseudomonadota</taxon>
        <taxon>Alphaproteobacteria</taxon>
        <taxon>Hyphomicrobiales</taxon>
        <taxon>Enhydrobacter</taxon>
    </lineage>
</organism>
<sequence length="537" mass="60438">MPQQDMTSFVAELEAIGQLTRIKEPKRVDELPALMEASPDKAILVEKVIDSEFMFLAGAYSTREQYAHALKCDPRDLGKAISRVNLKREKPVVVETAPCKEVILKGEDVDLTRLPLFLYHKYDGHAFIQDTNVVSRDLETGLINWGIYRFMYRSRNETNIDMRNDSHNARIHAKKYQKAGKDMPVAVVIGGPTLDKVASMYSFAGEDDWDILGGFYGEPAKVVKCETNDLTVPANAEIILEGRMMTSEGWIYDEGPYGEYTGTYGSGLPKNCRFVVDCITYRRNAIYQYATIGGLHPGRTDLMIFNPTIESDIYSALKLAGIHVLDVHAPYGGSHNIVYARIKVVGGGDAKQALGLMLTCSRQWFPKLAYVFDEDIDIFDDDQVKWAMAWRYNPQIDTVIIPDLNILPLDPLAQTNHPPVHTPKAGFDCTIPIVGNIDRVSFMKCSVTEPFGAPPATTVILAEPALEQAMEAYIKEAPRTWEDILRKFHGQPYPNIYRAFGTLRPRLGRVADQRPEYPYTIADSCFVYRDDATRAER</sequence>
<dbReference type="NCBIfam" id="TIGR00148">
    <property type="entry name" value="UbiD family decarboxylase"/>
    <property type="match status" value="1"/>
</dbReference>
<feature type="domain" description="3-octaprenyl-4-hydroxybenzoate carboxy-lyase-like Rift-related" evidence="1">
    <location>
        <begin position="94"/>
        <end position="294"/>
    </location>
</feature>
<dbReference type="GO" id="GO:0033494">
    <property type="term" value="P:ferulate metabolic process"/>
    <property type="evidence" value="ECO:0007669"/>
    <property type="project" value="TreeGrafter"/>
</dbReference>
<dbReference type="GO" id="GO:0016831">
    <property type="term" value="F:carboxy-lyase activity"/>
    <property type="evidence" value="ECO:0007669"/>
    <property type="project" value="InterPro"/>
</dbReference>
<dbReference type="InterPro" id="IPR049383">
    <property type="entry name" value="UbiD-like_N"/>
</dbReference>
<dbReference type="Gene3D" id="3.40.1670.10">
    <property type="entry name" value="UbiD C-terminal domain-like"/>
    <property type="match status" value="1"/>
</dbReference>
<dbReference type="EMBL" id="FUWJ01000010">
    <property type="protein sequence ID" value="SKA31680.1"/>
    <property type="molecule type" value="Genomic_DNA"/>
</dbReference>
<evidence type="ECO:0000259" key="3">
    <source>
        <dbReference type="Pfam" id="PF20696"/>
    </source>
</evidence>
<gene>
    <name evidence="4" type="ORF">SAMN02745126_05097</name>
</gene>
<evidence type="ECO:0000313" key="5">
    <source>
        <dbReference type="Proteomes" id="UP000190092"/>
    </source>
</evidence>
<dbReference type="GO" id="GO:0046281">
    <property type="term" value="P:cinnamic acid catabolic process"/>
    <property type="evidence" value="ECO:0007669"/>
    <property type="project" value="TreeGrafter"/>
</dbReference>
<evidence type="ECO:0000259" key="1">
    <source>
        <dbReference type="Pfam" id="PF01977"/>
    </source>
</evidence>
<proteinExistence type="predicted"/>
<evidence type="ECO:0000259" key="2">
    <source>
        <dbReference type="Pfam" id="PF20695"/>
    </source>
</evidence>
<evidence type="ECO:0000313" key="4">
    <source>
        <dbReference type="EMBL" id="SKA31680.1"/>
    </source>
</evidence>
<dbReference type="AlphaFoldDB" id="A0A1T4STS0"/>
<protein>
    <submittedName>
        <fullName evidence="4">4-hydroxy-3-polyprenylbenzoate decarboxylase</fullName>
    </submittedName>
</protein>
<dbReference type="Pfam" id="PF01977">
    <property type="entry name" value="UbiD"/>
    <property type="match status" value="1"/>
</dbReference>
<dbReference type="GO" id="GO:0005737">
    <property type="term" value="C:cytoplasm"/>
    <property type="evidence" value="ECO:0007669"/>
    <property type="project" value="TreeGrafter"/>
</dbReference>
<dbReference type="PANTHER" id="PTHR30108">
    <property type="entry name" value="3-OCTAPRENYL-4-HYDROXYBENZOATE CARBOXY-LYASE-RELATED"/>
    <property type="match status" value="1"/>
</dbReference>
<name>A0A1T4STS0_9HYPH</name>
<reference evidence="5" key="1">
    <citation type="submission" date="2017-02" db="EMBL/GenBank/DDBJ databases">
        <authorList>
            <person name="Varghese N."/>
            <person name="Submissions S."/>
        </authorList>
    </citation>
    <scope>NUCLEOTIDE SEQUENCE [LARGE SCALE GENOMIC DNA]</scope>
    <source>
        <strain evidence="5">ATCC 27094</strain>
    </source>
</reference>
<dbReference type="OrthoDB" id="9809841at2"/>
<dbReference type="InterPro" id="IPR002830">
    <property type="entry name" value="UbiD"/>
</dbReference>
<dbReference type="PANTHER" id="PTHR30108:SF17">
    <property type="entry name" value="FERULIC ACID DECARBOXYLASE 1"/>
    <property type="match status" value="1"/>
</dbReference>
<dbReference type="STRING" id="225324.SAMN02745126_05097"/>
<dbReference type="SUPFAM" id="SSF143968">
    <property type="entry name" value="UbiD C-terminal domain-like"/>
    <property type="match status" value="1"/>
</dbReference>
<feature type="domain" description="3-octaprenyl-4-hydroxybenzoate carboxy-lyase-like N-terminal" evidence="2">
    <location>
        <begin position="11"/>
        <end position="82"/>
    </location>
</feature>
<dbReference type="SUPFAM" id="SSF50475">
    <property type="entry name" value="FMN-binding split barrel"/>
    <property type="match status" value="1"/>
</dbReference>